<comment type="caution">
    <text evidence="1">The sequence shown here is derived from an EMBL/GenBank/DDBJ whole genome shotgun (WGS) entry which is preliminary data.</text>
</comment>
<name>A0A175Y6V1_9SPHN</name>
<dbReference type="OrthoDB" id="6307929at2"/>
<evidence type="ECO:0000313" key="2">
    <source>
        <dbReference type="Proteomes" id="UP000078460"/>
    </source>
</evidence>
<keyword evidence="2" id="KW-1185">Reference proteome</keyword>
<accession>A0A175Y6V1</accession>
<gene>
    <name evidence="1" type="ORF">AVM11_14365</name>
</gene>
<dbReference type="Proteomes" id="UP000078460">
    <property type="component" value="Unassembled WGS sequence"/>
</dbReference>
<organism evidence="1 2">
    <name type="scientific">Sphingomonas melonis TY</name>
    <dbReference type="NCBI Taxonomy" id="621456"/>
    <lineage>
        <taxon>Bacteria</taxon>
        <taxon>Pseudomonadati</taxon>
        <taxon>Pseudomonadota</taxon>
        <taxon>Alphaproteobacteria</taxon>
        <taxon>Sphingomonadales</taxon>
        <taxon>Sphingomonadaceae</taxon>
        <taxon>Sphingomonas</taxon>
    </lineage>
</organism>
<dbReference type="KEGG" id="smy:BJP26_15480"/>
<reference evidence="1" key="1">
    <citation type="submission" date="2016-03" db="EMBL/GenBank/DDBJ databases">
        <title>Sphingomonas melonis TY, whole genome shotgun sequencing.</title>
        <authorList>
            <person name="Wang H."/>
            <person name="Zhu P."/>
        </authorList>
    </citation>
    <scope>NUCLEOTIDE SEQUENCE [LARGE SCALE GENOMIC DNA]</scope>
    <source>
        <strain evidence="1">TY</strain>
    </source>
</reference>
<evidence type="ECO:0008006" key="3">
    <source>
        <dbReference type="Google" id="ProtNLM"/>
    </source>
</evidence>
<evidence type="ECO:0000313" key="1">
    <source>
        <dbReference type="EMBL" id="KZB96185.1"/>
    </source>
</evidence>
<proteinExistence type="predicted"/>
<dbReference type="AlphaFoldDB" id="A0A175Y6V1"/>
<protein>
    <recommendedName>
        <fullName evidence="3">DUF4175 domain-containing protein</fullName>
    </recommendedName>
</protein>
<dbReference type="EMBL" id="LQCK02000005">
    <property type="protein sequence ID" value="KZB96185.1"/>
    <property type="molecule type" value="Genomic_DNA"/>
</dbReference>
<sequence>MKRHRSTFRRQWSWPIALAALTLFGLLSALFGEGGIWWCLSWAALAIPLLVIARHVLRPTGRPQHARHHAP</sequence>
<dbReference type="RefSeq" id="WP_062126525.1">
    <property type="nucleotide sequence ID" value="NZ_CP017578.1"/>
</dbReference>